<proteinExistence type="predicted"/>
<dbReference type="Gene3D" id="2.20.25.10">
    <property type="match status" value="1"/>
</dbReference>
<organism evidence="1">
    <name type="scientific">marine metagenome</name>
    <dbReference type="NCBI Taxonomy" id="408172"/>
    <lineage>
        <taxon>unclassified sequences</taxon>
        <taxon>metagenomes</taxon>
        <taxon>ecological metagenomes</taxon>
    </lineage>
</organism>
<gene>
    <name evidence="1" type="ORF">METZ01_LOCUS111355</name>
</gene>
<dbReference type="SUPFAM" id="SSF158997">
    <property type="entry name" value="Trm112p-like"/>
    <property type="match status" value="1"/>
</dbReference>
<evidence type="ECO:0000313" key="1">
    <source>
        <dbReference type="EMBL" id="SVA58501.1"/>
    </source>
</evidence>
<dbReference type="InterPro" id="IPR005651">
    <property type="entry name" value="Trm112-like"/>
</dbReference>
<dbReference type="AlphaFoldDB" id="A0A381X1Y6"/>
<dbReference type="Pfam" id="PF03966">
    <property type="entry name" value="Trm112p"/>
    <property type="match status" value="1"/>
</dbReference>
<protein>
    <recommendedName>
        <fullName evidence="2">Trm112 family protein</fullName>
    </recommendedName>
</protein>
<dbReference type="EMBL" id="UINC01013559">
    <property type="protein sequence ID" value="SVA58501.1"/>
    <property type="molecule type" value="Genomic_DNA"/>
</dbReference>
<reference evidence="1" key="1">
    <citation type="submission" date="2018-05" db="EMBL/GenBank/DDBJ databases">
        <authorList>
            <person name="Lanie J.A."/>
            <person name="Ng W.-L."/>
            <person name="Kazmierczak K.M."/>
            <person name="Andrzejewski T.M."/>
            <person name="Davidsen T.M."/>
            <person name="Wayne K.J."/>
            <person name="Tettelin H."/>
            <person name="Glass J.I."/>
            <person name="Rusch D."/>
            <person name="Podicherti R."/>
            <person name="Tsui H.-C.T."/>
            <person name="Winkler M.E."/>
        </authorList>
    </citation>
    <scope>NUCLEOTIDE SEQUENCE</scope>
</reference>
<evidence type="ECO:0008006" key="2">
    <source>
        <dbReference type="Google" id="ProtNLM"/>
    </source>
</evidence>
<name>A0A381X1Y6_9ZZZZ</name>
<sequence length="91" mass="10175">MPVKQDLLKILCCPVTKVELKILPNEMQVELNEKIQKGLVKNMGNKIVEEPLEEALITVDTKTVYRVTSDIPNMIPSEGISISNEDLVSKP</sequence>
<accession>A0A381X1Y6</accession>